<feature type="transmembrane region" description="Helical" evidence="6">
    <location>
        <begin position="191"/>
        <end position="216"/>
    </location>
</feature>
<feature type="transmembrane region" description="Helical" evidence="6">
    <location>
        <begin position="223"/>
        <end position="243"/>
    </location>
</feature>
<dbReference type="GO" id="GO:0016020">
    <property type="term" value="C:membrane"/>
    <property type="evidence" value="ECO:0007669"/>
    <property type="project" value="UniProtKB-SubCell"/>
</dbReference>
<evidence type="ECO:0000256" key="3">
    <source>
        <dbReference type="ARBA" id="ARBA00022989"/>
    </source>
</evidence>
<protein>
    <recommendedName>
        <fullName evidence="7">Rhodopsin domain-containing protein</fullName>
    </recommendedName>
</protein>
<feature type="domain" description="Rhodopsin" evidence="7">
    <location>
        <begin position="36"/>
        <end position="247"/>
    </location>
</feature>
<dbReference type="OrthoDB" id="5278984at2759"/>
<feature type="transmembrane region" description="Helical" evidence="6">
    <location>
        <begin position="16"/>
        <end position="40"/>
    </location>
</feature>
<dbReference type="Proteomes" id="UP000717696">
    <property type="component" value="Unassembled WGS sequence"/>
</dbReference>
<sequence length="248" mass="27178">MSSAELPVPGPDVSKGIGLVAGTTVLQGISLLLVAIRIYSRTIPVSRLWWDDYFIMAAMVFSTVNWILTCISVSHGLGRHNYYVPPNERVQAEKFLFISQPPFAWALACAKISIALLLVRIQRDNRPWAFFLYGMVITQVLIAITINSFQLSLCKPLAAVWDKAIPSHVCIPEAVQTSLYFTAALTILTDVILSLLPFAIGFIMGLGLVASCASIYRTTVARNYGATGDTLVGMVGITFWSILETQFA</sequence>
<dbReference type="PANTHER" id="PTHR33048">
    <property type="entry name" value="PTH11-LIKE INTEGRAL MEMBRANE PROTEIN (AFU_ORTHOLOGUE AFUA_5G11245)"/>
    <property type="match status" value="1"/>
</dbReference>
<evidence type="ECO:0000256" key="5">
    <source>
        <dbReference type="ARBA" id="ARBA00038359"/>
    </source>
</evidence>
<comment type="subcellular location">
    <subcellularLocation>
        <location evidence="1">Membrane</location>
        <topology evidence="1">Multi-pass membrane protein</topology>
    </subcellularLocation>
</comment>
<comment type="caution">
    <text evidence="8">The sequence shown here is derived from an EMBL/GenBank/DDBJ whole genome shotgun (WGS) entry which is preliminary data.</text>
</comment>
<keyword evidence="4 6" id="KW-0472">Membrane</keyword>
<evidence type="ECO:0000256" key="1">
    <source>
        <dbReference type="ARBA" id="ARBA00004141"/>
    </source>
</evidence>
<name>A0A9P9IBJ5_9HYPO</name>
<evidence type="ECO:0000256" key="6">
    <source>
        <dbReference type="SAM" id="Phobius"/>
    </source>
</evidence>
<feature type="transmembrane region" description="Helical" evidence="6">
    <location>
        <begin position="130"/>
        <end position="149"/>
    </location>
</feature>
<evidence type="ECO:0000256" key="2">
    <source>
        <dbReference type="ARBA" id="ARBA00022692"/>
    </source>
</evidence>
<proteinExistence type="inferred from homology"/>
<comment type="similarity">
    <text evidence="5">Belongs to the SAT4 family.</text>
</comment>
<dbReference type="InterPro" id="IPR049326">
    <property type="entry name" value="Rhodopsin_dom_fungi"/>
</dbReference>
<feature type="transmembrane region" description="Helical" evidence="6">
    <location>
        <begin position="52"/>
        <end position="75"/>
    </location>
</feature>
<evidence type="ECO:0000259" key="7">
    <source>
        <dbReference type="Pfam" id="PF20684"/>
    </source>
</evidence>
<dbReference type="PANTHER" id="PTHR33048:SF129">
    <property type="entry name" value="INTEGRAL MEMBRANE PROTEIN-RELATED"/>
    <property type="match status" value="1"/>
</dbReference>
<accession>A0A9P9IBJ5</accession>
<dbReference type="InterPro" id="IPR052337">
    <property type="entry name" value="SAT4-like"/>
</dbReference>
<gene>
    <name evidence="8" type="ORF">B0J13DRAFT_654188</name>
</gene>
<organism evidence="8 9">
    <name type="scientific">Dactylonectria estremocensis</name>
    <dbReference type="NCBI Taxonomy" id="1079267"/>
    <lineage>
        <taxon>Eukaryota</taxon>
        <taxon>Fungi</taxon>
        <taxon>Dikarya</taxon>
        <taxon>Ascomycota</taxon>
        <taxon>Pezizomycotina</taxon>
        <taxon>Sordariomycetes</taxon>
        <taxon>Hypocreomycetidae</taxon>
        <taxon>Hypocreales</taxon>
        <taxon>Nectriaceae</taxon>
        <taxon>Dactylonectria</taxon>
    </lineage>
</organism>
<evidence type="ECO:0000313" key="8">
    <source>
        <dbReference type="EMBL" id="KAH7115398.1"/>
    </source>
</evidence>
<evidence type="ECO:0000256" key="4">
    <source>
        <dbReference type="ARBA" id="ARBA00023136"/>
    </source>
</evidence>
<dbReference type="AlphaFoldDB" id="A0A9P9IBJ5"/>
<evidence type="ECO:0000313" key="9">
    <source>
        <dbReference type="Proteomes" id="UP000717696"/>
    </source>
</evidence>
<feature type="transmembrane region" description="Helical" evidence="6">
    <location>
        <begin position="95"/>
        <end position="118"/>
    </location>
</feature>
<keyword evidence="9" id="KW-1185">Reference proteome</keyword>
<dbReference type="EMBL" id="JAGMUU010000039">
    <property type="protein sequence ID" value="KAH7115398.1"/>
    <property type="molecule type" value="Genomic_DNA"/>
</dbReference>
<keyword evidence="2 6" id="KW-0812">Transmembrane</keyword>
<feature type="non-terminal residue" evidence="8">
    <location>
        <position position="1"/>
    </location>
</feature>
<reference evidence="8" key="1">
    <citation type="journal article" date="2021" name="Nat. Commun.">
        <title>Genetic determinants of endophytism in the Arabidopsis root mycobiome.</title>
        <authorList>
            <person name="Mesny F."/>
            <person name="Miyauchi S."/>
            <person name="Thiergart T."/>
            <person name="Pickel B."/>
            <person name="Atanasova L."/>
            <person name="Karlsson M."/>
            <person name="Huettel B."/>
            <person name="Barry K.W."/>
            <person name="Haridas S."/>
            <person name="Chen C."/>
            <person name="Bauer D."/>
            <person name="Andreopoulos W."/>
            <person name="Pangilinan J."/>
            <person name="LaButti K."/>
            <person name="Riley R."/>
            <person name="Lipzen A."/>
            <person name="Clum A."/>
            <person name="Drula E."/>
            <person name="Henrissat B."/>
            <person name="Kohler A."/>
            <person name="Grigoriev I.V."/>
            <person name="Martin F.M."/>
            <person name="Hacquard S."/>
        </authorList>
    </citation>
    <scope>NUCLEOTIDE SEQUENCE</scope>
    <source>
        <strain evidence="8">MPI-CAGE-AT-0021</strain>
    </source>
</reference>
<keyword evidence="3 6" id="KW-1133">Transmembrane helix</keyword>
<dbReference type="Pfam" id="PF20684">
    <property type="entry name" value="Fung_rhodopsin"/>
    <property type="match status" value="1"/>
</dbReference>